<organism evidence="2 3">
    <name type="scientific">Streptomyces antimycoticus</name>
    <dbReference type="NCBI Taxonomy" id="68175"/>
    <lineage>
        <taxon>Bacteria</taxon>
        <taxon>Bacillati</taxon>
        <taxon>Actinomycetota</taxon>
        <taxon>Actinomycetes</taxon>
        <taxon>Kitasatosporales</taxon>
        <taxon>Streptomycetaceae</taxon>
        <taxon>Streptomyces</taxon>
        <taxon>Streptomyces violaceusniger group</taxon>
    </lineage>
</organism>
<reference evidence="2 3" key="1">
    <citation type="journal article" date="2020" name="Int. J. Syst. Evol. Microbiol.">
        <title>Reclassification of Streptomyces castelarensis and Streptomyces sporoclivatus as later heterotypic synonyms of Streptomyces antimycoticus.</title>
        <authorList>
            <person name="Komaki H."/>
            <person name="Tamura T."/>
        </authorList>
    </citation>
    <scope>NUCLEOTIDE SEQUENCE [LARGE SCALE GENOMIC DNA]</scope>
    <source>
        <strain evidence="2 3">NBRC 100767</strain>
    </source>
</reference>
<dbReference type="Proteomes" id="UP000463951">
    <property type="component" value="Chromosome"/>
</dbReference>
<accession>A0A499V581</accession>
<gene>
    <name evidence="2" type="ORF">SSPO_040050</name>
</gene>
<evidence type="ECO:0000313" key="3">
    <source>
        <dbReference type="Proteomes" id="UP000463951"/>
    </source>
</evidence>
<evidence type="ECO:0000256" key="1">
    <source>
        <dbReference type="SAM" id="MobiDB-lite"/>
    </source>
</evidence>
<name>A0A499V581_9ACTN</name>
<dbReference type="AlphaFoldDB" id="A0A499V581"/>
<sequence>MSHMRDPRSRSERPGGVAINHVEVDDMHDLTRRALMWMSALLALRPSGRHRAVPGLPASYPAPSRPVAGAVDSATVRPGQEPPRLHTDSPTLEPRALPMPLDGELPALVHPYAVADEQRRQQRSRTGPRVELICAPHGMVVIR</sequence>
<proteinExistence type="predicted"/>
<evidence type="ECO:0000313" key="2">
    <source>
        <dbReference type="EMBL" id="BBJ41287.1"/>
    </source>
</evidence>
<dbReference type="EMBL" id="AP019620">
    <property type="protein sequence ID" value="BBJ41287.1"/>
    <property type="molecule type" value="Genomic_DNA"/>
</dbReference>
<protein>
    <submittedName>
        <fullName evidence="2">Uncharacterized protein</fullName>
    </submittedName>
</protein>
<feature type="region of interest" description="Disordered" evidence="1">
    <location>
        <begin position="54"/>
        <end position="103"/>
    </location>
</feature>